<dbReference type="PROSITE" id="PS50146">
    <property type="entry name" value="DAGK"/>
    <property type="match status" value="1"/>
</dbReference>
<organism evidence="10 11">
    <name type="scientific">Salinibacterium xinjiangense</name>
    <dbReference type="NCBI Taxonomy" id="386302"/>
    <lineage>
        <taxon>Bacteria</taxon>
        <taxon>Bacillati</taxon>
        <taxon>Actinomycetota</taxon>
        <taxon>Actinomycetes</taxon>
        <taxon>Micrococcales</taxon>
        <taxon>Microbacteriaceae</taxon>
        <taxon>Salinibacterium</taxon>
    </lineage>
</organism>
<gene>
    <name evidence="10" type="ORF">SAMN06296378_0320</name>
</gene>
<dbReference type="InterPro" id="IPR017438">
    <property type="entry name" value="ATP-NAD_kinase_N"/>
</dbReference>
<evidence type="ECO:0000259" key="9">
    <source>
        <dbReference type="PROSITE" id="PS50146"/>
    </source>
</evidence>
<evidence type="ECO:0000256" key="4">
    <source>
        <dbReference type="ARBA" id="ARBA00022741"/>
    </source>
</evidence>
<evidence type="ECO:0000256" key="1">
    <source>
        <dbReference type="ARBA" id="ARBA00001946"/>
    </source>
</evidence>
<dbReference type="InterPro" id="IPR045540">
    <property type="entry name" value="YegS/DAGK_C"/>
</dbReference>
<dbReference type="PANTHER" id="PTHR12358:SF106">
    <property type="entry name" value="LIPID KINASE YEGS"/>
    <property type="match status" value="1"/>
</dbReference>
<proteinExistence type="inferred from homology"/>
<evidence type="ECO:0000256" key="6">
    <source>
        <dbReference type="ARBA" id="ARBA00022840"/>
    </source>
</evidence>
<dbReference type="GO" id="GO:0005886">
    <property type="term" value="C:plasma membrane"/>
    <property type="evidence" value="ECO:0007669"/>
    <property type="project" value="TreeGrafter"/>
</dbReference>
<dbReference type="InterPro" id="IPR016064">
    <property type="entry name" value="NAD/diacylglycerol_kinase_sf"/>
</dbReference>
<dbReference type="Gene3D" id="3.40.50.10330">
    <property type="entry name" value="Probable inorganic polyphosphate/atp-NAD kinase, domain 1"/>
    <property type="match status" value="1"/>
</dbReference>
<name>A0A2C8YGN8_9MICO</name>
<dbReference type="GO" id="GO:0005524">
    <property type="term" value="F:ATP binding"/>
    <property type="evidence" value="ECO:0007669"/>
    <property type="project" value="UniProtKB-KW"/>
</dbReference>
<protein>
    <submittedName>
        <fullName evidence="10">Diacylglycerol kinase family enzyme</fullName>
    </submittedName>
</protein>
<evidence type="ECO:0000313" key="11">
    <source>
        <dbReference type="Proteomes" id="UP000219440"/>
    </source>
</evidence>
<dbReference type="GO" id="GO:0008654">
    <property type="term" value="P:phospholipid biosynthetic process"/>
    <property type="evidence" value="ECO:0007669"/>
    <property type="project" value="UniProtKB-KW"/>
</dbReference>
<keyword evidence="7" id="KW-0443">Lipid metabolism</keyword>
<keyword evidence="8" id="KW-1208">Phospholipid metabolism</keyword>
<reference evidence="10 11" key="1">
    <citation type="submission" date="2017-09" db="EMBL/GenBank/DDBJ databases">
        <authorList>
            <person name="Ehlers B."/>
            <person name="Leendertz F.H."/>
        </authorList>
    </citation>
    <scope>NUCLEOTIDE SEQUENCE [LARGE SCALE GENOMIC DNA]</scope>
    <source>
        <strain evidence="10 11">CGMCC 1.05381</strain>
    </source>
</reference>
<evidence type="ECO:0000256" key="8">
    <source>
        <dbReference type="ARBA" id="ARBA00023264"/>
    </source>
</evidence>
<dbReference type="AlphaFoldDB" id="A0A2C8YGN8"/>
<accession>A0A2C8YGN8</accession>
<dbReference type="PANTHER" id="PTHR12358">
    <property type="entry name" value="SPHINGOSINE KINASE"/>
    <property type="match status" value="1"/>
</dbReference>
<keyword evidence="6" id="KW-0067">ATP-binding</keyword>
<dbReference type="Gene3D" id="2.60.200.40">
    <property type="match status" value="1"/>
</dbReference>
<evidence type="ECO:0000256" key="3">
    <source>
        <dbReference type="ARBA" id="ARBA00022679"/>
    </source>
</evidence>
<dbReference type="InterPro" id="IPR050187">
    <property type="entry name" value="Lipid_Phosphate_FormReg"/>
</dbReference>
<keyword evidence="7" id="KW-0444">Lipid biosynthesis</keyword>
<keyword evidence="7" id="KW-0594">Phospholipid biosynthesis</keyword>
<evidence type="ECO:0000256" key="2">
    <source>
        <dbReference type="ARBA" id="ARBA00005983"/>
    </source>
</evidence>
<comment type="cofactor">
    <cofactor evidence="1">
        <name>Mg(2+)</name>
        <dbReference type="ChEBI" id="CHEBI:18420"/>
    </cofactor>
</comment>
<feature type="domain" description="DAGKc" evidence="9">
    <location>
        <begin position="65"/>
        <end position="145"/>
    </location>
</feature>
<dbReference type="EMBL" id="OCST01000001">
    <property type="protein sequence ID" value="SOE49578.1"/>
    <property type="molecule type" value="Genomic_DNA"/>
</dbReference>
<dbReference type="InterPro" id="IPR001206">
    <property type="entry name" value="Diacylglycerol_kinase_cat_dom"/>
</dbReference>
<dbReference type="Pfam" id="PF19279">
    <property type="entry name" value="YegS_C"/>
    <property type="match status" value="1"/>
</dbReference>
<evidence type="ECO:0000313" key="10">
    <source>
        <dbReference type="EMBL" id="SOE49578.1"/>
    </source>
</evidence>
<dbReference type="RefSeq" id="WP_097059479.1">
    <property type="nucleotide sequence ID" value="NZ_BMLC01000002.1"/>
</dbReference>
<dbReference type="Proteomes" id="UP000219440">
    <property type="component" value="Unassembled WGS sequence"/>
</dbReference>
<evidence type="ECO:0000256" key="5">
    <source>
        <dbReference type="ARBA" id="ARBA00022777"/>
    </source>
</evidence>
<keyword evidence="11" id="KW-1185">Reference proteome</keyword>
<keyword evidence="4" id="KW-0547">Nucleotide-binding</keyword>
<dbReference type="OrthoDB" id="3171056at2"/>
<keyword evidence="5 10" id="KW-0418">Kinase</keyword>
<sequence length="333" mass="35376">MVDAETDNGRQAHAIPKTLTAAVVYNPIKVDLDALKAAVGGTSGASEWTTLWFPTSADDPGQGPAREAIEAGASMIIAAGGDGTVRAVAEVVRGSGTTLALLPSGTGNLLARNLSLTLDDTAHSLETAFSGVDRNIDVASIEIRRADRSVDKHAFLVMAGTGLDAKIMSNTDDDLKKKLGWLAYAQAMVKVMRDKTQLRLEYKIDSGRNRVARVQAIIVGNCGSLPANILLLPDAAVDDGLLDVIVVKPESIRGWIAVAVKILWENGVVKRTKLGRGVRELSTDSVDMRQCKTLTVRLNRPGEVQLDGDPFGEMTGFRITVEPGALTVRVPAA</sequence>
<dbReference type="Pfam" id="PF00781">
    <property type="entry name" value="DAGK_cat"/>
    <property type="match status" value="1"/>
</dbReference>
<comment type="similarity">
    <text evidence="2">Belongs to the diacylglycerol/lipid kinase family.</text>
</comment>
<dbReference type="SUPFAM" id="SSF111331">
    <property type="entry name" value="NAD kinase/diacylglycerol kinase-like"/>
    <property type="match status" value="1"/>
</dbReference>
<dbReference type="GO" id="GO:0016301">
    <property type="term" value="F:kinase activity"/>
    <property type="evidence" value="ECO:0007669"/>
    <property type="project" value="UniProtKB-KW"/>
</dbReference>
<keyword evidence="3" id="KW-0808">Transferase</keyword>
<evidence type="ECO:0000256" key="7">
    <source>
        <dbReference type="ARBA" id="ARBA00023209"/>
    </source>
</evidence>